<evidence type="ECO:0000256" key="10">
    <source>
        <dbReference type="ARBA" id="ARBA00022840"/>
    </source>
</evidence>
<evidence type="ECO:0000256" key="3">
    <source>
        <dbReference type="ARBA" id="ARBA00006703"/>
    </source>
</evidence>
<comment type="catalytic activity">
    <reaction evidence="15">
        <text>tRNA(Phe) + L-phenylalanine + ATP = L-phenylalanyl-tRNA(Phe) + AMP + diphosphate + H(+)</text>
        <dbReference type="Rhea" id="RHEA:19413"/>
        <dbReference type="Rhea" id="RHEA-COMP:9668"/>
        <dbReference type="Rhea" id="RHEA-COMP:9699"/>
        <dbReference type="ChEBI" id="CHEBI:15378"/>
        <dbReference type="ChEBI" id="CHEBI:30616"/>
        <dbReference type="ChEBI" id="CHEBI:33019"/>
        <dbReference type="ChEBI" id="CHEBI:58095"/>
        <dbReference type="ChEBI" id="CHEBI:78442"/>
        <dbReference type="ChEBI" id="CHEBI:78531"/>
        <dbReference type="ChEBI" id="CHEBI:456215"/>
        <dbReference type="EC" id="6.1.1.20"/>
    </reaction>
</comment>
<dbReference type="FunFam" id="3.30.930.10:FF:000033">
    <property type="entry name" value="Phenylalanine--tRNA ligase alpha subunit"/>
    <property type="match status" value="1"/>
</dbReference>
<keyword evidence="11" id="KW-0460">Magnesium</keyword>
<dbReference type="NCBIfam" id="NF003210">
    <property type="entry name" value="PRK04172.1"/>
    <property type="match status" value="1"/>
</dbReference>
<evidence type="ECO:0000256" key="5">
    <source>
        <dbReference type="ARBA" id="ARBA00012814"/>
    </source>
</evidence>
<dbReference type="CDD" id="cd00496">
    <property type="entry name" value="PheRS_alpha_core"/>
    <property type="match status" value="1"/>
</dbReference>
<accession>A0A3P7DM63</accession>
<organism evidence="17 18">
    <name type="scientific">Wuchereria bancrofti</name>
    <dbReference type="NCBI Taxonomy" id="6293"/>
    <lineage>
        <taxon>Eukaryota</taxon>
        <taxon>Metazoa</taxon>
        <taxon>Ecdysozoa</taxon>
        <taxon>Nematoda</taxon>
        <taxon>Chromadorea</taxon>
        <taxon>Rhabditida</taxon>
        <taxon>Spirurina</taxon>
        <taxon>Spiruromorpha</taxon>
        <taxon>Filarioidea</taxon>
        <taxon>Onchocercidae</taxon>
        <taxon>Wuchereria</taxon>
    </lineage>
</organism>
<dbReference type="InterPro" id="IPR004529">
    <property type="entry name" value="Phe-tRNA-synth_IIc_asu"/>
</dbReference>
<keyword evidence="8" id="KW-0479">Metal-binding</keyword>
<keyword evidence="10" id="KW-0067">ATP-binding</keyword>
<evidence type="ECO:0000256" key="9">
    <source>
        <dbReference type="ARBA" id="ARBA00022741"/>
    </source>
</evidence>
<dbReference type="Gene3D" id="1.10.10.2330">
    <property type="match status" value="1"/>
</dbReference>
<dbReference type="Pfam" id="PF18552">
    <property type="entry name" value="PheRS_DBD1"/>
    <property type="match status" value="1"/>
</dbReference>
<evidence type="ECO:0000256" key="1">
    <source>
        <dbReference type="ARBA" id="ARBA00001946"/>
    </source>
</evidence>
<evidence type="ECO:0000256" key="4">
    <source>
        <dbReference type="ARBA" id="ARBA00011209"/>
    </source>
</evidence>
<evidence type="ECO:0000313" key="17">
    <source>
        <dbReference type="EMBL" id="VDM07786.1"/>
    </source>
</evidence>
<protein>
    <recommendedName>
        <fullName evidence="5">phenylalanine--tRNA ligase</fullName>
        <ecNumber evidence="5">6.1.1.20</ecNumber>
    </recommendedName>
    <alternativeName>
        <fullName evidence="14">Phenylalanyl-tRNA synthetase alpha subunit</fullName>
    </alternativeName>
</protein>
<evidence type="ECO:0000313" key="18">
    <source>
        <dbReference type="Proteomes" id="UP000270924"/>
    </source>
</evidence>
<evidence type="ECO:0000256" key="15">
    <source>
        <dbReference type="ARBA" id="ARBA00049255"/>
    </source>
</evidence>
<dbReference type="GO" id="GO:0004826">
    <property type="term" value="F:phenylalanine-tRNA ligase activity"/>
    <property type="evidence" value="ECO:0007669"/>
    <property type="project" value="UniProtKB-EC"/>
</dbReference>
<dbReference type="InterPro" id="IPR040725">
    <property type="entry name" value="PheRS_DBD3"/>
</dbReference>
<dbReference type="FunCoup" id="A0A3P7DM63">
    <property type="interactions" value="2154"/>
</dbReference>
<dbReference type="AlphaFoldDB" id="A0A3P7DM63"/>
<dbReference type="Pfam" id="PF18554">
    <property type="entry name" value="PheRS_DBD2"/>
    <property type="match status" value="1"/>
</dbReference>
<evidence type="ECO:0000256" key="11">
    <source>
        <dbReference type="ARBA" id="ARBA00022842"/>
    </source>
</evidence>
<dbReference type="Gene3D" id="3.30.930.10">
    <property type="entry name" value="Bira Bifunctional Protein, Domain 2"/>
    <property type="match status" value="1"/>
</dbReference>
<sequence>MEKWNPQVLNDHLANFSYIGEYSLCVDDWIVYEKFASVTINPIKYPHFHRWLNHLKILKTSLSDIPESSSLNAVCEIRMSPSGIEETGDASLPQNLLYHLEKHHHFETFEYATTTREDHQKIVGAVKSLEAVEGLVETEERISKTFELTDEGSEMVENGSHEAKVFLVVGPSGIDQTELMVQLCYFVRKLPYGKVGISKAIASGWIAIDKTTGTVRLVRKVETINDKVQSELKMILEGNVQKLDVKTLNELKKRKLVTEINIKSYLVKKGSAFSTVLSKPEVDLTADMINSNSWRKKLFKKYNFDALGMMPTGGHLHPLMKVRNEFRQIFFQMGFVEMPTNRYVESSFWNFDALFQPQQHPARDAHDTFFLSDPEKSFSFPEDYLQRVKNVHAEGGYGSKGYNYDWKLEEAQKNVLRTHTTAVSAHQLYKLAKEGFKSTKMFSIDRVFRNETLDATHLAEFHQVEGVVAERNLSLAHVMGLFTEFFRKCGITNLRFKPTYNPYTEPSMEIFAFHDGLGKWVEIGNSGMFRPEMLLPMGLPADVNVAGYGLSLERPTMIRYGIDNIRDLFGPKVDLRMIYENPICCLDKN</sequence>
<dbReference type="InterPro" id="IPR040586">
    <property type="entry name" value="PheRS_DBD2"/>
</dbReference>
<dbReference type="EMBL" id="UYWW01000221">
    <property type="protein sequence ID" value="VDM07786.1"/>
    <property type="molecule type" value="Genomic_DNA"/>
</dbReference>
<dbReference type="Proteomes" id="UP000270924">
    <property type="component" value="Unassembled WGS sequence"/>
</dbReference>
<comment type="similarity">
    <text evidence="3">Belongs to the class-II aminoacyl-tRNA synthetase family. Phe-tRNA synthetase alpha subunit type 2 subfamily.</text>
</comment>
<dbReference type="OMA" id="QIEGWVM"/>
<dbReference type="EC" id="6.1.1.20" evidence="5"/>
<dbReference type="InParanoid" id="A0A3P7DM63"/>
<evidence type="ECO:0000256" key="12">
    <source>
        <dbReference type="ARBA" id="ARBA00022917"/>
    </source>
</evidence>
<dbReference type="Gene3D" id="3.30.1370.240">
    <property type="match status" value="1"/>
</dbReference>
<dbReference type="SUPFAM" id="SSF55681">
    <property type="entry name" value="Class II aaRS and biotin synthetases"/>
    <property type="match status" value="1"/>
</dbReference>
<keyword evidence="13" id="KW-0030">Aminoacyl-tRNA synthetase</keyword>
<evidence type="ECO:0000256" key="7">
    <source>
        <dbReference type="ARBA" id="ARBA00022598"/>
    </source>
</evidence>
<gene>
    <name evidence="17" type="ORF">WBA_LOCUS1172</name>
</gene>
<feature type="domain" description="Aminoacyl-transfer RNA synthetases class-II family profile" evidence="16">
    <location>
        <begin position="440"/>
        <end position="571"/>
    </location>
</feature>
<evidence type="ECO:0000256" key="13">
    <source>
        <dbReference type="ARBA" id="ARBA00023146"/>
    </source>
</evidence>
<comment type="subunit">
    <text evidence="4">Tetramer of two alpha and two beta subunits.</text>
</comment>
<comment type="cofactor">
    <cofactor evidence="1">
        <name>Mg(2+)</name>
        <dbReference type="ChEBI" id="CHEBI:18420"/>
    </cofactor>
</comment>
<keyword evidence="12" id="KW-0648">Protein biosynthesis</keyword>
<reference evidence="17 18" key="1">
    <citation type="submission" date="2018-11" db="EMBL/GenBank/DDBJ databases">
        <authorList>
            <consortium name="Pathogen Informatics"/>
        </authorList>
    </citation>
    <scope>NUCLEOTIDE SEQUENCE [LARGE SCALE GENOMIC DNA]</scope>
</reference>
<evidence type="ECO:0000256" key="2">
    <source>
        <dbReference type="ARBA" id="ARBA00004496"/>
    </source>
</evidence>
<dbReference type="GO" id="GO:0005829">
    <property type="term" value="C:cytosol"/>
    <property type="evidence" value="ECO:0007669"/>
    <property type="project" value="TreeGrafter"/>
</dbReference>
<evidence type="ECO:0000256" key="14">
    <source>
        <dbReference type="ARBA" id="ARBA00030612"/>
    </source>
</evidence>
<dbReference type="GO" id="GO:0046872">
    <property type="term" value="F:metal ion binding"/>
    <property type="evidence" value="ECO:0007669"/>
    <property type="project" value="UniProtKB-KW"/>
</dbReference>
<keyword evidence="6" id="KW-0963">Cytoplasm</keyword>
<keyword evidence="9" id="KW-0547">Nucleotide-binding</keyword>
<dbReference type="InterPro" id="IPR045864">
    <property type="entry name" value="aa-tRNA-synth_II/BPL/LPL"/>
</dbReference>
<dbReference type="OrthoDB" id="238316at2759"/>
<dbReference type="PANTHER" id="PTHR11538">
    <property type="entry name" value="PHENYLALANYL-TRNA SYNTHETASE"/>
    <property type="match status" value="1"/>
</dbReference>
<dbReference type="Pfam" id="PF18553">
    <property type="entry name" value="PheRS_DBD3"/>
    <property type="match status" value="1"/>
</dbReference>
<dbReference type="Gene3D" id="1.10.10.2320">
    <property type="match status" value="1"/>
</dbReference>
<dbReference type="GO" id="GO:0000049">
    <property type="term" value="F:tRNA binding"/>
    <property type="evidence" value="ECO:0007669"/>
    <property type="project" value="InterPro"/>
</dbReference>
<comment type="subcellular location">
    <subcellularLocation>
        <location evidence="2">Cytoplasm</location>
    </subcellularLocation>
</comment>
<evidence type="ECO:0000256" key="8">
    <source>
        <dbReference type="ARBA" id="ARBA00022723"/>
    </source>
</evidence>
<keyword evidence="18" id="KW-1185">Reference proteome</keyword>
<dbReference type="PANTHER" id="PTHR11538:SF40">
    <property type="entry name" value="PHENYLALANINE--TRNA LIGASE ALPHA SUBUNIT"/>
    <property type="match status" value="1"/>
</dbReference>
<dbReference type="InterPro" id="IPR006195">
    <property type="entry name" value="aa-tRNA-synth_II"/>
</dbReference>
<dbReference type="PROSITE" id="PS50862">
    <property type="entry name" value="AA_TRNA_LIGASE_II"/>
    <property type="match status" value="1"/>
</dbReference>
<dbReference type="GO" id="GO:0009328">
    <property type="term" value="C:phenylalanine-tRNA ligase complex"/>
    <property type="evidence" value="ECO:0007669"/>
    <property type="project" value="TreeGrafter"/>
</dbReference>
<evidence type="ECO:0000256" key="6">
    <source>
        <dbReference type="ARBA" id="ARBA00022490"/>
    </source>
</evidence>
<dbReference type="InterPro" id="IPR040724">
    <property type="entry name" value="PheRS_DBD1"/>
</dbReference>
<dbReference type="InterPro" id="IPR002319">
    <property type="entry name" value="Phenylalanyl-tRNA_Synthase"/>
</dbReference>
<name>A0A3P7DM63_WUCBA</name>
<dbReference type="NCBIfam" id="TIGR00468">
    <property type="entry name" value="pheS"/>
    <property type="match status" value="1"/>
</dbReference>
<evidence type="ECO:0000259" key="16">
    <source>
        <dbReference type="PROSITE" id="PS50862"/>
    </source>
</evidence>
<dbReference type="Pfam" id="PF01409">
    <property type="entry name" value="tRNA-synt_2d"/>
    <property type="match status" value="1"/>
</dbReference>
<dbReference type="GO" id="GO:0006432">
    <property type="term" value="P:phenylalanyl-tRNA aminoacylation"/>
    <property type="evidence" value="ECO:0007669"/>
    <property type="project" value="InterPro"/>
</dbReference>
<keyword evidence="7" id="KW-0436">Ligase</keyword>
<dbReference type="GO" id="GO:0005524">
    <property type="term" value="F:ATP binding"/>
    <property type="evidence" value="ECO:0007669"/>
    <property type="project" value="UniProtKB-KW"/>
</dbReference>
<proteinExistence type="inferred from homology"/>